<feature type="compositionally biased region" description="Basic residues" evidence="1">
    <location>
        <begin position="46"/>
        <end position="57"/>
    </location>
</feature>
<keyword evidence="3" id="KW-1185">Reference proteome</keyword>
<evidence type="ECO:0000256" key="1">
    <source>
        <dbReference type="SAM" id="MobiDB-lite"/>
    </source>
</evidence>
<protein>
    <submittedName>
        <fullName evidence="2">Uncharacterized protein</fullName>
    </submittedName>
</protein>
<gene>
    <name evidence="2" type="ORF">AZE42_13700</name>
</gene>
<feature type="region of interest" description="Disordered" evidence="1">
    <location>
        <begin position="1"/>
        <end position="57"/>
    </location>
</feature>
<dbReference type="AlphaFoldDB" id="A0A1J8R4G3"/>
<dbReference type="Proteomes" id="UP000183567">
    <property type="component" value="Unassembled WGS sequence"/>
</dbReference>
<accession>A0A1J8R4G3</accession>
<evidence type="ECO:0000313" key="2">
    <source>
        <dbReference type="EMBL" id="OJA16658.1"/>
    </source>
</evidence>
<name>A0A1J8R4G3_9AGAM</name>
<dbReference type="EMBL" id="LVVM01002470">
    <property type="protein sequence ID" value="OJA16658.1"/>
    <property type="molecule type" value="Genomic_DNA"/>
</dbReference>
<comment type="caution">
    <text evidence="2">The sequence shown here is derived from an EMBL/GenBank/DDBJ whole genome shotgun (WGS) entry which is preliminary data.</text>
</comment>
<sequence length="57" mass="6182">MSDSRQCQLQQPAPKSNLTANTNCSGENTPTNRPVLTVQTSSGTKKSSKGHAHLWWA</sequence>
<evidence type="ECO:0000313" key="3">
    <source>
        <dbReference type="Proteomes" id="UP000183567"/>
    </source>
</evidence>
<proteinExistence type="predicted"/>
<organism evidence="2 3">
    <name type="scientific">Rhizopogon vesiculosus</name>
    <dbReference type="NCBI Taxonomy" id="180088"/>
    <lineage>
        <taxon>Eukaryota</taxon>
        <taxon>Fungi</taxon>
        <taxon>Dikarya</taxon>
        <taxon>Basidiomycota</taxon>
        <taxon>Agaricomycotina</taxon>
        <taxon>Agaricomycetes</taxon>
        <taxon>Agaricomycetidae</taxon>
        <taxon>Boletales</taxon>
        <taxon>Suillineae</taxon>
        <taxon>Rhizopogonaceae</taxon>
        <taxon>Rhizopogon</taxon>
    </lineage>
</organism>
<reference evidence="2 3" key="1">
    <citation type="submission" date="2016-03" db="EMBL/GenBank/DDBJ databases">
        <title>Comparative genomics of the ectomycorrhizal sister species Rhizopogon vinicolor and Rhizopogon vesiculosus (Basidiomycota: Boletales) reveals a divergence of the mating type B locus.</title>
        <authorList>
            <person name="Mujic A.B."/>
            <person name="Kuo A."/>
            <person name="Tritt A."/>
            <person name="Lipzen A."/>
            <person name="Chen C."/>
            <person name="Johnson J."/>
            <person name="Sharma A."/>
            <person name="Barry K."/>
            <person name="Grigoriev I.V."/>
            <person name="Spatafora J.W."/>
        </authorList>
    </citation>
    <scope>NUCLEOTIDE SEQUENCE [LARGE SCALE GENOMIC DNA]</scope>
    <source>
        <strain evidence="2 3">AM-OR11-056</strain>
    </source>
</reference>
<feature type="compositionally biased region" description="Polar residues" evidence="1">
    <location>
        <begin position="1"/>
        <end position="39"/>
    </location>
</feature>